<protein>
    <submittedName>
        <fullName evidence="2">Uncharacterized protein</fullName>
    </submittedName>
</protein>
<gene>
    <name evidence="2" type="ORF">FHB240107_LOCUS11898</name>
</gene>
<feature type="region of interest" description="Disordered" evidence="1">
    <location>
        <begin position="94"/>
        <end position="117"/>
    </location>
</feature>
<reference evidence="2 3" key="1">
    <citation type="submission" date="2024-08" db="EMBL/GenBank/DDBJ databases">
        <authorList>
            <person name="Paterson S."/>
        </authorList>
    </citation>
    <scope>NUCLEOTIDE SEQUENCE [LARGE SCALE GENOMIC DNA]</scope>
</reference>
<name>A0ABC9HHH1_FASHE</name>
<comment type="caution">
    <text evidence="2">The sequence shown here is derived from an EMBL/GenBank/DDBJ whole genome shotgun (WGS) entry which is preliminary data.</text>
</comment>
<feature type="compositionally biased region" description="Polar residues" evidence="1">
    <location>
        <begin position="108"/>
        <end position="117"/>
    </location>
</feature>
<keyword evidence="3" id="KW-1185">Reference proteome</keyword>
<sequence length="117" mass="13293">QQIIGTNRSSKFTVIIESLPPRPYPIDLEMDIFIGFDSIQGSTSFVGGKIKSRKYKLRVYQKSSRADTVKYTRRVIFRGEHKCSFCTSTAKNAPRAEVQQAHPKDPTLTLNELQEIS</sequence>
<evidence type="ECO:0000313" key="3">
    <source>
        <dbReference type="Proteomes" id="UP001189180"/>
    </source>
</evidence>
<dbReference type="AlphaFoldDB" id="A0ABC9HHH1"/>
<feature type="non-terminal residue" evidence="2">
    <location>
        <position position="1"/>
    </location>
</feature>
<accession>A0ABC9HHH1</accession>
<evidence type="ECO:0000256" key="1">
    <source>
        <dbReference type="SAM" id="MobiDB-lite"/>
    </source>
</evidence>
<dbReference type="EMBL" id="CANUEZ050000681">
    <property type="protein sequence ID" value="CAM0512890.1"/>
    <property type="molecule type" value="Genomic_DNA"/>
</dbReference>
<organism evidence="2 3">
    <name type="scientific">Fasciola hepatica</name>
    <name type="common">Liver fluke</name>
    <dbReference type="NCBI Taxonomy" id="6192"/>
    <lineage>
        <taxon>Eukaryota</taxon>
        <taxon>Metazoa</taxon>
        <taxon>Spiralia</taxon>
        <taxon>Lophotrochozoa</taxon>
        <taxon>Platyhelminthes</taxon>
        <taxon>Trematoda</taxon>
        <taxon>Digenea</taxon>
        <taxon>Plagiorchiida</taxon>
        <taxon>Echinostomata</taxon>
        <taxon>Echinostomatoidea</taxon>
        <taxon>Fasciolidae</taxon>
        <taxon>Fasciola</taxon>
    </lineage>
</organism>
<proteinExistence type="predicted"/>
<evidence type="ECO:0000313" key="2">
    <source>
        <dbReference type="EMBL" id="CAM0512890.1"/>
    </source>
</evidence>
<dbReference type="Proteomes" id="UP001189180">
    <property type="component" value="Unassembled WGS sequence"/>
</dbReference>